<evidence type="ECO:0000256" key="10">
    <source>
        <dbReference type="PIRNR" id="PIRNR031057"/>
    </source>
</evidence>
<organism evidence="12">
    <name type="scientific">Callorhinchus milii</name>
    <name type="common">Ghost shark</name>
    <dbReference type="NCBI Taxonomy" id="7868"/>
    <lineage>
        <taxon>Eukaryota</taxon>
        <taxon>Metazoa</taxon>
        <taxon>Chordata</taxon>
        <taxon>Craniata</taxon>
        <taxon>Vertebrata</taxon>
        <taxon>Chondrichthyes</taxon>
        <taxon>Holocephali</taxon>
        <taxon>Chimaeriformes</taxon>
        <taxon>Callorhinchidae</taxon>
        <taxon>Callorhinchus</taxon>
    </lineage>
</organism>
<sequence>MNPWETVSHPTSMAGTDNVLIPLECLLPTGKLKYCLVILNQPMDDNQFQRLWSKAAVRACADGGANELHHHTNGMQERFLPHFISGDLDSIRPEVKEYYQVKGCEIIETPDQDLTDFTKCLQILLHKIKQQALQVDVIVILGGLGGRFDQTMASIETLFHAAKMTALPVIIIQDTSLACLLQPGHHRLHVDTGLEGKWCGLIPVGAPCKKVTTTGLKWNLTNNILEFGKLVSTSNTYDGSGTVTVETDQPLLWTMGIKERI</sequence>
<evidence type="ECO:0000256" key="9">
    <source>
        <dbReference type="ARBA" id="ARBA00055888"/>
    </source>
</evidence>
<dbReference type="GO" id="GO:0009229">
    <property type="term" value="P:thiamine diphosphate biosynthetic process"/>
    <property type="evidence" value="ECO:0007669"/>
    <property type="project" value="UniProtKB-UniRule"/>
</dbReference>
<dbReference type="PANTHER" id="PTHR13622:SF8">
    <property type="entry name" value="THIAMIN PYROPHOSPHOKINASE 1"/>
    <property type="match status" value="1"/>
</dbReference>
<comment type="similarity">
    <text evidence="2 10">Belongs to the thiamine pyrophosphokinase family.</text>
</comment>
<dbReference type="InterPro" id="IPR007371">
    <property type="entry name" value="TPK_catalytic"/>
</dbReference>
<dbReference type="InterPro" id="IPR006282">
    <property type="entry name" value="Thi_PPkinase"/>
</dbReference>
<comment type="subunit">
    <text evidence="3">Homodimer.</text>
</comment>
<dbReference type="GO" id="GO:0016301">
    <property type="term" value="F:kinase activity"/>
    <property type="evidence" value="ECO:0007669"/>
    <property type="project" value="UniProtKB-UniRule"/>
</dbReference>
<dbReference type="GO" id="GO:0030975">
    <property type="term" value="F:thiamine binding"/>
    <property type="evidence" value="ECO:0007669"/>
    <property type="project" value="UniProtKB-UniRule"/>
</dbReference>
<dbReference type="SUPFAM" id="SSF63862">
    <property type="entry name" value="Thiamin pyrophosphokinase, substrate-binding domain"/>
    <property type="match status" value="1"/>
</dbReference>
<protein>
    <recommendedName>
        <fullName evidence="10">Thiamine pyrophosphokinase</fullName>
        <ecNumber evidence="10">2.7.6.2</ecNumber>
    </recommendedName>
</protein>
<dbReference type="InterPro" id="IPR007373">
    <property type="entry name" value="Thiamin_PyroPKinase_B1-bd"/>
</dbReference>
<dbReference type="GO" id="GO:0004788">
    <property type="term" value="F:thiamine diphosphokinase activity"/>
    <property type="evidence" value="ECO:0007669"/>
    <property type="project" value="UniProtKB-UniRule"/>
</dbReference>
<evidence type="ECO:0000256" key="6">
    <source>
        <dbReference type="ARBA" id="ARBA00022777"/>
    </source>
</evidence>
<dbReference type="Pfam" id="PF04263">
    <property type="entry name" value="TPK_catalytic"/>
    <property type="match status" value="1"/>
</dbReference>
<dbReference type="FunFam" id="3.40.50.10240:FF:000006">
    <property type="entry name" value="Thiamin pyrophosphokinase 1"/>
    <property type="match status" value="1"/>
</dbReference>
<comment type="pathway">
    <text evidence="1 10">Cofactor biosynthesis; thiamine diphosphate biosynthesis; thiamine diphosphate from thiamine: step 1/1.</text>
</comment>
<keyword evidence="6 10" id="KW-0418">Kinase</keyword>
<dbReference type="NCBIfam" id="TIGR01378">
    <property type="entry name" value="thi_PPkinase"/>
    <property type="match status" value="1"/>
</dbReference>
<proteinExistence type="evidence at transcript level"/>
<comment type="catalytic activity">
    <reaction evidence="8">
        <text>thiamine + UTP = thiamine diphosphate + UMP + H(+)</text>
        <dbReference type="Rhea" id="RHEA:79423"/>
        <dbReference type="ChEBI" id="CHEBI:15378"/>
        <dbReference type="ChEBI" id="CHEBI:18385"/>
        <dbReference type="ChEBI" id="CHEBI:46398"/>
        <dbReference type="ChEBI" id="CHEBI:57865"/>
        <dbReference type="ChEBI" id="CHEBI:58937"/>
    </reaction>
    <physiologicalReaction direction="left-to-right" evidence="8">
        <dbReference type="Rhea" id="RHEA:79424"/>
    </physiologicalReaction>
</comment>
<accession>K4FSL4</accession>
<dbReference type="PIRSF" id="PIRSF031057">
    <property type="entry name" value="Thiamin_pyrophosphokinase"/>
    <property type="match status" value="1"/>
</dbReference>
<evidence type="ECO:0000256" key="4">
    <source>
        <dbReference type="ARBA" id="ARBA00022679"/>
    </source>
</evidence>
<keyword evidence="5 10" id="KW-0547">Nucleotide-binding</keyword>
<dbReference type="KEGG" id="cmk:103187902"/>
<dbReference type="GO" id="GO:0005524">
    <property type="term" value="F:ATP binding"/>
    <property type="evidence" value="ECO:0007669"/>
    <property type="project" value="UniProtKB-UniRule"/>
</dbReference>
<reference evidence="12" key="1">
    <citation type="journal article" date="2012" name="PLoS ONE">
        <title>Sequencing and Analysis of Full-Length cDNAs, 5'-ESTs and 3'-ESTs from a Cartilaginous Fish, the Elephant Shark (Callorhinchus milii).</title>
        <authorList>
            <person name="Tan Y.Y."/>
            <person name="Kodzius R."/>
            <person name="Tay B.H."/>
            <person name="Tay A."/>
            <person name="Brenner S."/>
            <person name="Venkatesh B."/>
        </authorList>
    </citation>
    <scope>NUCLEOTIDE SEQUENCE</scope>
    <source>
        <tissue evidence="12">Kidney</tissue>
    </source>
</reference>
<dbReference type="Gene3D" id="3.40.50.10240">
    <property type="entry name" value="Thiamin pyrophosphokinase, catalytic domain"/>
    <property type="match status" value="1"/>
</dbReference>
<evidence type="ECO:0000256" key="3">
    <source>
        <dbReference type="ARBA" id="ARBA00011738"/>
    </source>
</evidence>
<feature type="domain" description="Thiamin pyrophosphokinase thiamin-binding" evidence="11">
    <location>
        <begin position="184"/>
        <end position="251"/>
    </location>
</feature>
<dbReference type="RefSeq" id="NP_001279726.1">
    <property type="nucleotide sequence ID" value="NM_001292797.1"/>
</dbReference>
<name>K4FSL4_CALMI</name>
<dbReference type="CDD" id="cd07995">
    <property type="entry name" value="TPK"/>
    <property type="match status" value="1"/>
</dbReference>
<dbReference type="UniPathway" id="UPA00060">
    <property type="reaction ID" value="UER00597"/>
</dbReference>
<dbReference type="OrthoDB" id="25149at2759"/>
<dbReference type="EMBL" id="JX052825">
    <property type="protein sequence ID" value="AFK11053.1"/>
    <property type="molecule type" value="mRNA"/>
</dbReference>
<evidence type="ECO:0000313" key="12">
    <source>
        <dbReference type="EMBL" id="AFK11053.1"/>
    </source>
</evidence>
<dbReference type="GO" id="GO:0005829">
    <property type="term" value="C:cytosol"/>
    <property type="evidence" value="ECO:0007669"/>
    <property type="project" value="UniProtKB-ARBA"/>
</dbReference>
<keyword evidence="4 10" id="KW-0808">Transferase</keyword>
<evidence type="ECO:0000256" key="8">
    <source>
        <dbReference type="ARBA" id="ARBA00050898"/>
    </source>
</evidence>
<dbReference type="SUPFAM" id="SSF63999">
    <property type="entry name" value="Thiamin pyrophosphokinase, catalytic domain"/>
    <property type="match status" value="1"/>
</dbReference>
<evidence type="ECO:0000256" key="7">
    <source>
        <dbReference type="ARBA" id="ARBA00022840"/>
    </source>
</evidence>
<dbReference type="Gene3D" id="2.60.120.320">
    <property type="entry name" value="Thiamin pyrophosphokinase, thiamin-binding domain"/>
    <property type="match status" value="1"/>
</dbReference>
<dbReference type="InterPro" id="IPR036759">
    <property type="entry name" value="TPK_catalytic_sf"/>
</dbReference>
<dbReference type="FunFam" id="2.60.120.320:FF:000002">
    <property type="entry name" value="Thiamine pyrophosphokinase"/>
    <property type="match status" value="1"/>
</dbReference>
<dbReference type="GO" id="GO:0006772">
    <property type="term" value="P:thiamine metabolic process"/>
    <property type="evidence" value="ECO:0007669"/>
    <property type="project" value="InterPro"/>
</dbReference>
<dbReference type="GO" id="GO:0141200">
    <property type="term" value="F:UTP thiamine diphosphokinase activity"/>
    <property type="evidence" value="ECO:0007669"/>
    <property type="project" value="RHEA"/>
</dbReference>
<dbReference type="SMART" id="SM00983">
    <property type="entry name" value="TPK_B1_binding"/>
    <property type="match status" value="1"/>
</dbReference>
<keyword evidence="7 10" id="KW-0067">ATP-binding</keyword>
<evidence type="ECO:0000256" key="1">
    <source>
        <dbReference type="ARBA" id="ARBA00005078"/>
    </source>
</evidence>
<dbReference type="EC" id="2.7.6.2" evidence="10"/>
<evidence type="ECO:0000259" key="11">
    <source>
        <dbReference type="SMART" id="SM00983"/>
    </source>
</evidence>
<dbReference type="CTD" id="27010"/>
<dbReference type="AlphaFoldDB" id="K4FSL4"/>
<dbReference type="Pfam" id="PF04265">
    <property type="entry name" value="TPK_B1_binding"/>
    <property type="match status" value="1"/>
</dbReference>
<evidence type="ECO:0000256" key="5">
    <source>
        <dbReference type="ARBA" id="ARBA00022741"/>
    </source>
</evidence>
<evidence type="ECO:0000256" key="2">
    <source>
        <dbReference type="ARBA" id="ARBA00006785"/>
    </source>
</evidence>
<dbReference type="InterPro" id="IPR036371">
    <property type="entry name" value="TPK_B1-bd_sf"/>
</dbReference>
<comment type="function">
    <text evidence="9">Catalyzes the phosphorylation of thiamine to thiamine pyrophosphate (TPP) utilizing UTP and therefore links the biosynthesis of TPP to pyrimidines metabolism. By producing thiamine pyrophosphate, a cofactor of the mitochondrial pyruvate dehydrogenase indirectly regulates pyruvate oxidation and lipogenesis. Although it can also catalyze thiamine phosphorylation using ATP and CTP in vitro, it does so with significantly lower efficiency and without physiological relevance evidence.</text>
</comment>
<dbReference type="PANTHER" id="PTHR13622">
    <property type="entry name" value="THIAMIN PYROPHOSPHOKINASE"/>
    <property type="match status" value="1"/>
</dbReference>
<dbReference type="InterPro" id="IPR016966">
    <property type="entry name" value="Thiamin_pyrophosphokinase_euk"/>
</dbReference>
<dbReference type="GeneID" id="103187902"/>